<dbReference type="AlphaFoldDB" id="W0FNR5"/>
<protein>
    <submittedName>
        <fullName evidence="3">GDSL-like lipase/acylhydrolase</fullName>
    </submittedName>
</protein>
<feature type="domain" description="SGNH hydrolase-type esterase" evidence="2">
    <location>
        <begin position="73"/>
        <end position="223"/>
    </location>
</feature>
<dbReference type="Gene3D" id="3.40.50.1110">
    <property type="entry name" value="SGNH hydrolase"/>
    <property type="match status" value="1"/>
</dbReference>
<feature type="non-terminal residue" evidence="3">
    <location>
        <position position="254"/>
    </location>
</feature>
<keyword evidence="3" id="KW-0378">Hydrolase</keyword>
<organism evidence="3">
    <name type="scientific">uncultured bacterium Contig27</name>
    <dbReference type="NCBI Taxonomy" id="1393547"/>
    <lineage>
        <taxon>Bacteria</taxon>
        <taxon>environmental samples</taxon>
    </lineage>
</organism>
<reference evidence="3" key="1">
    <citation type="journal article" date="2013" name="PLoS ONE">
        <title>Metagenomic insights into the carbohydrate-active enzymes carried by the microorganisms adhering to solid digesta in the rumen of cows.</title>
        <authorList>
            <person name="Wang L."/>
            <person name="Hatem A."/>
            <person name="Catalyurek U.V."/>
            <person name="Morrison M."/>
            <person name="Yu Z."/>
        </authorList>
    </citation>
    <scope>NUCLEOTIDE SEQUENCE</scope>
</reference>
<feature type="chain" id="PRO_5004788860" evidence="1">
    <location>
        <begin position="25"/>
        <end position="254"/>
    </location>
</feature>
<dbReference type="InterPro" id="IPR036514">
    <property type="entry name" value="SGNH_hydro_sf"/>
</dbReference>
<dbReference type="EMBL" id="KC246800">
    <property type="protein sequence ID" value="AHF24645.1"/>
    <property type="molecule type" value="Genomic_DNA"/>
</dbReference>
<proteinExistence type="predicted"/>
<name>W0FNR5_9BACT</name>
<evidence type="ECO:0000256" key="1">
    <source>
        <dbReference type="SAM" id="SignalP"/>
    </source>
</evidence>
<accession>W0FNR5</accession>
<feature type="signal peptide" evidence="1">
    <location>
        <begin position="1"/>
        <end position="24"/>
    </location>
</feature>
<dbReference type="Pfam" id="PF13472">
    <property type="entry name" value="Lipase_GDSL_2"/>
    <property type="match status" value="1"/>
</dbReference>
<evidence type="ECO:0000259" key="2">
    <source>
        <dbReference type="Pfam" id="PF13472"/>
    </source>
</evidence>
<keyword evidence="1" id="KW-0732">Signal</keyword>
<dbReference type="InterPro" id="IPR013830">
    <property type="entry name" value="SGNH_hydro"/>
</dbReference>
<dbReference type="SUPFAM" id="SSF52266">
    <property type="entry name" value="SGNH hydrolase"/>
    <property type="match status" value="1"/>
</dbReference>
<dbReference type="GO" id="GO:0016787">
    <property type="term" value="F:hydrolase activity"/>
    <property type="evidence" value="ECO:0007669"/>
    <property type="project" value="UniProtKB-KW"/>
</dbReference>
<evidence type="ECO:0000313" key="3">
    <source>
        <dbReference type="EMBL" id="AHF24645.1"/>
    </source>
</evidence>
<sequence>MMKRFIQVTAFILALAFIPLAACADSLDDSTLLSFYADSVIFGDSRLQAFRRYVQQMRETDETFLKTLAIAPAESISLYAASMGISSDDIGFNYRGGRTMYSIAERVHARKVFIMLGLNDPVGIKADKAVAWIIKIINWMGKVVPDAEVYFFSETPVTKNYGVKKNRPNYQTQLDAYNEILKETCEQNGGHYIGMAEAFKGEDNYLKEEYSTDNICHLNNDGVAVWIQCMKDYAQEQYDLGLWDPYAKEEETAE</sequence>